<accession>F2AXX3</accession>
<evidence type="ECO:0000313" key="14">
    <source>
        <dbReference type="EMBL" id="EGF25478.1"/>
    </source>
</evidence>
<gene>
    <name evidence="14" type="ORF">RBWH47_03607</name>
</gene>
<evidence type="ECO:0000256" key="10">
    <source>
        <dbReference type="ARBA" id="ARBA00023264"/>
    </source>
</evidence>
<evidence type="ECO:0000256" key="13">
    <source>
        <dbReference type="SAM" id="Phobius"/>
    </source>
</evidence>
<dbReference type="GO" id="GO:0016780">
    <property type="term" value="F:phosphotransferase activity, for other substituted phosphate groups"/>
    <property type="evidence" value="ECO:0007669"/>
    <property type="project" value="InterPro"/>
</dbReference>
<proteinExistence type="inferred from homology"/>
<evidence type="ECO:0000256" key="1">
    <source>
        <dbReference type="ARBA" id="ARBA00004141"/>
    </source>
</evidence>
<keyword evidence="3" id="KW-0444">Lipid biosynthesis</keyword>
<protein>
    <submittedName>
        <fullName evidence="14">Phosphatidylglycerophosphate synthase</fullName>
    </submittedName>
</protein>
<dbReference type="Gene3D" id="1.20.120.1760">
    <property type="match status" value="1"/>
</dbReference>
<dbReference type="InterPro" id="IPR043130">
    <property type="entry name" value="CDP-OH_PTrfase_TM_dom"/>
</dbReference>
<comment type="similarity">
    <text evidence="2 11">Belongs to the CDP-alcohol phosphatidyltransferase class-I family.</text>
</comment>
<feature type="transmembrane region" description="Helical" evidence="13">
    <location>
        <begin position="131"/>
        <end position="152"/>
    </location>
</feature>
<evidence type="ECO:0000256" key="6">
    <source>
        <dbReference type="ARBA" id="ARBA00022989"/>
    </source>
</evidence>
<dbReference type="PROSITE" id="PS00379">
    <property type="entry name" value="CDP_ALCOHOL_P_TRANSF"/>
    <property type="match status" value="1"/>
</dbReference>
<dbReference type="InterPro" id="IPR050324">
    <property type="entry name" value="CDP-alcohol_PTase-I"/>
</dbReference>
<dbReference type="Pfam" id="PF01066">
    <property type="entry name" value="CDP-OH_P_transf"/>
    <property type="match status" value="1"/>
</dbReference>
<evidence type="ECO:0000256" key="3">
    <source>
        <dbReference type="ARBA" id="ARBA00022516"/>
    </source>
</evidence>
<reference evidence="14 15" key="1">
    <citation type="journal article" date="2013" name="Mar. Genomics">
        <title>Expression of sulfatases in Rhodopirellula baltica and the diversity of sulfatases in the genus Rhodopirellula.</title>
        <authorList>
            <person name="Wegner C.E."/>
            <person name="Richter-Heitmann T."/>
            <person name="Klindworth A."/>
            <person name="Klockow C."/>
            <person name="Richter M."/>
            <person name="Achstetter T."/>
            <person name="Glockner F.O."/>
            <person name="Harder J."/>
        </authorList>
    </citation>
    <scope>NUCLEOTIDE SEQUENCE [LARGE SCALE GENOMIC DNA]</scope>
    <source>
        <strain evidence="14 15">WH47</strain>
    </source>
</reference>
<evidence type="ECO:0000256" key="7">
    <source>
        <dbReference type="ARBA" id="ARBA00023098"/>
    </source>
</evidence>
<feature type="transmembrane region" description="Helical" evidence="13">
    <location>
        <begin position="44"/>
        <end position="64"/>
    </location>
</feature>
<dbReference type="RefSeq" id="WP_007328483.1">
    <property type="nucleotide sequence ID" value="NZ_AFAR01000228.1"/>
</dbReference>
<evidence type="ECO:0000256" key="11">
    <source>
        <dbReference type="RuleBase" id="RU003750"/>
    </source>
</evidence>
<evidence type="ECO:0000256" key="12">
    <source>
        <dbReference type="SAM" id="MobiDB-lite"/>
    </source>
</evidence>
<keyword evidence="7" id="KW-0443">Lipid metabolism</keyword>
<keyword evidence="4 11" id="KW-0808">Transferase</keyword>
<dbReference type="GO" id="GO:0046474">
    <property type="term" value="P:glycerophospholipid biosynthetic process"/>
    <property type="evidence" value="ECO:0007669"/>
    <property type="project" value="TreeGrafter"/>
</dbReference>
<dbReference type="Proteomes" id="UP000006222">
    <property type="component" value="Unassembled WGS sequence"/>
</dbReference>
<keyword evidence="10" id="KW-1208">Phospholipid metabolism</keyword>
<evidence type="ECO:0000256" key="9">
    <source>
        <dbReference type="ARBA" id="ARBA00023209"/>
    </source>
</evidence>
<name>F2AXX3_RHOBT</name>
<dbReference type="InterPro" id="IPR000462">
    <property type="entry name" value="CDP-OH_P_trans"/>
</dbReference>
<dbReference type="AlphaFoldDB" id="F2AXX3"/>
<feature type="region of interest" description="Disordered" evidence="12">
    <location>
        <begin position="1"/>
        <end position="30"/>
    </location>
</feature>
<sequence>MKTAEHTALPSTNSDSNDAESDAQSTSTASGHAASSRVVSNLTVPNIICVLRALLSPVMVLLAWNDQGQATLILFLILTLSDTVDGKIARWLNQRTEIGPKLDSIADAAMYVCLALSLLFLRADLLADEAIWIAAAIGSFIAAECFALLKFGKLPTYHTRTAKTAWLLVGIAAVNLLIGAPAWPLHIAMTSVIVANLESGLLTYSLQEPISDVTSIFHVRGKQNLT</sequence>
<feature type="transmembrane region" description="Helical" evidence="13">
    <location>
        <begin position="164"/>
        <end position="183"/>
    </location>
</feature>
<dbReference type="PANTHER" id="PTHR14269:SF11">
    <property type="entry name" value="CDP-DIACYLGLYCEROL--GLYCEROL-3-PHOSPHATE 3-PHOSPHATIDYLTRANSFERASE"/>
    <property type="match status" value="1"/>
</dbReference>
<keyword evidence="5 13" id="KW-0812">Transmembrane</keyword>
<keyword evidence="8 13" id="KW-0472">Membrane</keyword>
<dbReference type="GO" id="GO:0016020">
    <property type="term" value="C:membrane"/>
    <property type="evidence" value="ECO:0007669"/>
    <property type="project" value="UniProtKB-SubCell"/>
</dbReference>
<dbReference type="PATRIC" id="fig|991778.3.peg.4843"/>
<dbReference type="PANTHER" id="PTHR14269">
    <property type="entry name" value="CDP-DIACYLGLYCEROL--GLYCEROL-3-PHOSPHATE 3-PHOSPHATIDYLTRANSFERASE-RELATED"/>
    <property type="match status" value="1"/>
</dbReference>
<dbReference type="InterPro" id="IPR048254">
    <property type="entry name" value="CDP_ALCOHOL_P_TRANSF_CS"/>
</dbReference>
<evidence type="ECO:0000256" key="8">
    <source>
        <dbReference type="ARBA" id="ARBA00023136"/>
    </source>
</evidence>
<dbReference type="EMBL" id="AFAR01000228">
    <property type="protein sequence ID" value="EGF25478.1"/>
    <property type="molecule type" value="Genomic_DNA"/>
</dbReference>
<comment type="caution">
    <text evidence="14">The sequence shown here is derived from an EMBL/GenBank/DDBJ whole genome shotgun (WGS) entry which is preliminary data.</text>
</comment>
<evidence type="ECO:0000313" key="15">
    <source>
        <dbReference type="Proteomes" id="UP000006222"/>
    </source>
</evidence>
<keyword evidence="6 13" id="KW-1133">Transmembrane helix</keyword>
<organism evidence="14 15">
    <name type="scientific">Rhodopirellula baltica WH47</name>
    <dbReference type="NCBI Taxonomy" id="991778"/>
    <lineage>
        <taxon>Bacteria</taxon>
        <taxon>Pseudomonadati</taxon>
        <taxon>Planctomycetota</taxon>
        <taxon>Planctomycetia</taxon>
        <taxon>Pirellulales</taxon>
        <taxon>Pirellulaceae</taxon>
        <taxon>Rhodopirellula</taxon>
    </lineage>
</organism>
<evidence type="ECO:0000256" key="4">
    <source>
        <dbReference type="ARBA" id="ARBA00022679"/>
    </source>
</evidence>
<comment type="subcellular location">
    <subcellularLocation>
        <location evidence="1">Membrane</location>
        <topology evidence="1">Multi-pass membrane protein</topology>
    </subcellularLocation>
</comment>
<evidence type="ECO:0000256" key="2">
    <source>
        <dbReference type="ARBA" id="ARBA00010441"/>
    </source>
</evidence>
<keyword evidence="9" id="KW-0594">Phospholipid biosynthesis</keyword>
<evidence type="ECO:0000256" key="5">
    <source>
        <dbReference type="ARBA" id="ARBA00022692"/>
    </source>
</evidence>